<dbReference type="Gene3D" id="1.10.8.60">
    <property type="match status" value="2"/>
</dbReference>
<dbReference type="SMART" id="SM00382">
    <property type="entry name" value="AAA"/>
    <property type="match status" value="3"/>
</dbReference>
<keyword evidence="3" id="KW-0067">ATP-binding</keyword>
<evidence type="ECO:0000256" key="2">
    <source>
        <dbReference type="ARBA" id="ARBA00022741"/>
    </source>
</evidence>
<feature type="region of interest" description="Disordered" evidence="4">
    <location>
        <begin position="874"/>
        <end position="896"/>
    </location>
</feature>
<dbReference type="Pfam" id="PF00004">
    <property type="entry name" value="AAA"/>
    <property type="match status" value="2"/>
</dbReference>
<keyword evidence="7" id="KW-1185">Reference proteome</keyword>
<dbReference type="InterPro" id="IPR041627">
    <property type="entry name" value="AAA_lid_6"/>
</dbReference>
<dbReference type="GO" id="GO:0005524">
    <property type="term" value="F:ATP binding"/>
    <property type="evidence" value="ECO:0007669"/>
    <property type="project" value="UniProtKB-KW"/>
</dbReference>
<dbReference type="RefSeq" id="WP_131901395.1">
    <property type="nucleotide sequence ID" value="NZ_SMKU01000293.1"/>
</dbReference>
<comment type="similarity">
    <text evidence="1">Belongs to the CbxX/CfxQ family.</text>
</comment>
<feature type="domain" description="AAA+ ATPase" evidence="5">
    <location>
        <begin position="674"/>
        <end position="848"/>
    </location>
</feature>
<dbReference type="PRINTS" id="PR00819">
    <property type="entry name" value="CBXCFQXSUPER"/>
</dbReference>
<accession>A0A4R5AI92</accession>
<protein>
    <submittedName>
        <fullName evidence="6">AAA family ATPase</fullName>
    </submittedName>
</protein>
<feature type="compositionally biased region" description="Gly residues" evidence="4">
    <location>
        <begin position="378"/>
        <end position="391"/>
    </location>
</feature>
<dbReference type="Proteomes" id="UP000294513">
    <property type="component" value="Unassembled WGS sequence"/>
</dbReference>
<evidence type="ECO:0000256" key="3">
    <source>
        <dbReference type="ARBA" id="ARBA00022840"/>
    </source>
</evidence>
<dbReference type="Pfam" id="PF17866">
    <property type="entry name" value="AAA_lid_6"/>
    <property type="match status" value="2"/>
</dbReference>
<feature type="non-terminal residue" evidence="6">
    <location>
        <position position="1179"/>
    </location>
</feature>
<sequence length="1179" mass="125895">MTRLPEHLEVLLTDEPVLDVYAEGPWRVPAGLYEEMRERANALNGDRRALVLTRQLSDFYGPGTSVAGAEQWSLLTFLLGASSVRGGSRGDVDYELLSDFLATPEPAVRDPAAWFTQGGRWRPPGLWLPEPAGNDPERRAVMYELARACLDVFEGLEPVERRRRALVGLYERRVGDPFLLEQDLAVRYDQLEDAWASGVPEATLEALPELAGPVGYLSWACAGFTAAHERLAAAVDDGRPLDGALARLLLAAGVTAVPAQLSAAVGAAVYENLQDRVRAAREGFEIDAWQQHLRAWLARGLVAGEADACRAWLDMAARITGAVQGLPDAATSPDCHLPVRGFQLDLRRIFDRRRVANPLVRRLAAAPAADPSAAAVPPGGGTQGGGPDGIGGILGPAALTDTLRRAVADTRRPVRLLICGPEGSGRRTSAAALERALTGDGRIREALRVSDQVFANLAVSDAVLWIQSRIRECVEGGQLLVVRYLDAILGYDAAGPAVVEELRRAMADHPRLHVVALCRTDGEERLLAVNPALVHEMRVARTADFGVLDHAELFRRAVQDGGGRVERRVARAAGALLARTPAQLNMRNARLAGHLAGLCLMRARLRTGAGADVEVTEADLPARPAPPGAALADPLAELSACVGIAPVKREIRALVTEAKAARLRQEAGMTAHTRTRHLVFAGNPGTGKSTVAGILGRLYAELGVLPSGHLVRVERADLTGVYPGESGHRVRRVFERALGGVLLIANAHLLDPAGSARDAEAADALAAAIESCPDDLVVVLSGPDAALAGLLGARPDLARLFPKTVRFPDMSEAELVTVFAARAADGGFLLHAGVLDRVRELVATGPAGGRLGNARLMAGLLERTVARQARRVMTDSDLDEDESLDQLVPDDVPDGLVPADRVEPLDDPLEEIDRLIGLDTVKQEVGLLVAEARAERLRRDAGIPAGRPTRHMAFTGNPGTAKTTMARLLASVYARLGLLSSGHLVEVTRADLIAEFVGQTAPRVRAAVERALGGVLFVDEAYALAGPHAPGADFGHEAVAELLRLMEEHRADLVVIVAGYEKEMEDFLRSNPGLSSRFPRVLRFPDYEAGELVAIFAAMAAGAGFTVEPDALDTVRRLLPRLARDARFGNAREMRNLLDRAVAVQARRITAPGALNGSADGDEGRGLPDELGDQVGARH</sequence>
<dbReference type="InterPro" id="IPR000641">
    <property type="entry name" value="CbxX/CfxQ"/>
</dbReference>
<dbReference type="CDD" id="cd00009">
    <property type="entry name" value="AAA"/>
    <property type="match status" value="1"/>
</dbReference>
<dbReference type="SUPFAM" id="SSF52540">
    <property type="entry name" value="P-loop containing nucleoside triphosphate hydrolases"/>
    <property type="match status" value="3"/>
</dbReference>
<evidence type="ECO:0000256" key="1">
    <source>
        <dbReference type="ARBA" id="ARBA00010378"/>
    </source>
</evidence>
<dbReference type="GO" id="GO:0016887">
    <property type="term" value="F:ATP hydrolysis activity"/>
    <property type="evidence" value="ECO:0007669"/>
    <property type="project" value="InterPro"/>
</dbReference>
<dbReference type="InterPro" id="IPR050773">
    <property type="entry name" value="CbxX/CfxQ_RuBisCO_ESX"/>
</dbReference>
<keyword evidence="2" id="KW-0547">Nucleotide-binding</keyword>
<comment type="caution">
    <text evidence="6">The sequence shown here is derived from an EMBL/GenBank/DDBJ whole genome shotgun (WGS) entry which is preliminary data.</text>
</comment>
<dbReference type="InterPro" id="IPR027417">
    <property type="entry name" value="P-loop_NTPase"/>
</dbReference>
<dbReference type="InterPro" id="IPR003959">
    <property type="entry name" value="ATPase_AAA_core"/>
</dbReference>
<feature type="domain" description="AAA+ ATPase" evidence="5">
    <location>
        <begin position="948"/>
        <end position="1088"/>
    </location>
</feature>
<dbReference type="PANTHER" id="PTHR43392">
    <property type="entry name" value="AAA-TYPE ATPASE FAMILY PROTEIN / ANKYRIN REPEAT FAMILY PROTEIN"/>
    <property type="match status" value="1"/>
</dbReference>
<gene>
    <name evidence="6" type="ORF">E1298_36015</name>
</gene>
<dbReference type="InterPro" id="IPR003593">
    <property type="entry name" value="AAA+_ATPase"/>
</dbReference>
<feature type="region of interest" description="Disordered" evidence="4">
    <location>
        <begin position="1153"/>
        <end position="1179"/>
    </location>
</feature>
<dbReference type="Gene3D" id="3.40.50.300">
    <property type="entry name" value="P-loop containing nucleotide triphosphate hydrolases"/>
    <property type="match status" value="2"/>
</dbReference>
<dbReference type="OrthoDB" id="9806903at2"/>
<organism evidence="6 7">
    <name type="scientific">Actinomadura rubrisoli</name>
    <dbReference type="NCBI Taxonomy" id="2530368"/>
    <lineage>
        <taxon>Bacteria</taxon>
        <taxon>Bacillati</taxon>
        <taxon>Actinomycetota</taxon>
        <taxon>Actinomycetes</taxon>
        <taxon>Streptosporangiales</taxon>
        <taxon>Thermomonosporaceae</taxon>
        <taxon>Actinomadura</taxon>
    </lineage>
</organism>
<name>A0A4R5AI92_9ACTN</name>
<dbReference type="FunFam" id="3.40.50.300:FF:000216">
    <property type="entry name" value="Type VII secretion ATPase EccA"/>
    <property type="match status" value="1"/>
</dbReference>
<evidence type="ECO:0000313" key="6">
    <source>
        <dbReference type="EMBL" id="TDD71166.1"/>
    </source>
</evidence>
<evidence type="ECO:0000313" key="7">
    <source>
        <dbReference type="Proteomes" id="UP000294513"/>
    </source>
</evidence>
<dbReference type="AlphaFoldDB" id="A0A4R5AI92"/>
<feature type="region of interest" description="Disordered" evidence="4">
    <location>
        <begin position="370"/>
        <end position="391"/>
    </location>
</feature>
<dbReference type="EMBL" id="SMKU01000293">
    <property type="protein sequence ID" value="TDD71166.1"/>
    <property type="molecule type" value="Genomic_DNA"/>
</dbReference>
<reference evidence="6 7" key="1">
    <citation type="submission" date="2019-03" db="EMBL/GenBank/DDBJ databases">
        <title>Draft genome sequences of novel Actinobacteria.</title>
        <authorList>
            <person name="Sahin N."/>
            <person name="Ay H."/>
            <person name="Saygin H."/>
        </authorList>
    </citation>
    <scope>NUCLEOTIDE SEQUENCE [LARGE SCALE GENOMIC DNA]</scope>
    <source>
        <strain evidence="6 7">H3C3</strain>
    </source>
</reference>
<feature type="domain" description="AAA+ ATPase" evidence="5">
    <location>
        <begin position="412"/>
        <end position="549"/>
    </location>
</feature>
<evidence type="ECO:0000259" key="5">
    <source>
        <dbReference type="SMART" id="SM00382"/>
    </source>
</evidence>
<dbReference type="PANTHER" id="PTHR43392:SF2">
    <property type="entry name" value="AAA-TYPE ATPASE FAMILY PROTEIN _ ANKYRIN REPEAT FAMILY PROTEIN"/>
    <property type="match status" value="1"/>
</dbReference>
<evidence type="ECO:0000256" key="4">
    <source>
        <dbReference type="SAM" id="MobiDB-lite"/>
    </source>
</evidence>
<proteinExistence type="inferred from homology"/>